<proteinExistence type="predicted"/>
<evidence type="ECO:0000313" key="6">
    <source>
        <dbReference type="Proteomes" id="UP000266506"/>
    </source>
</evidence>
<gene>
    <name evidence="5" type="ORF">EI71_01685</name>
</gene>
<dbReference type="PANTHER" id="PTHR30154">
    <property type="entry name" value="LEUCINE-RESPONSIVE REGULATORY PROTEIN"/>
    <property type="match status" value="1"/>
</dbReference>
<protein>
    <submittedName>
        <fullName evidence="5">Lrp/AsnC family transcriptional regulator</fullName>
    </submittedName>
</protein>
<dbReference type="SMART" id="SM00344">
    <property type="entry name" value="HTH_ASNC"/>
    <property type="match status" value="1"/>
</dbReference>
<dbReference type="RefSeq" id="WP_119016769.1">
    <property type="nucleotide sequence ID" value="NZ_QXEV01000026.1"/>
</dbReference>
<keyword evidence="1" id="KW-0805">Transcription regulation</keyword>
<evidence type="ECO:0000313" key="5">
    <source>
        <dbReference type="EMBL" id="RIA64987.1"/>
    </source>
</evidence>
<dbReference type="PRINTS" id="PR00033">
    <property type="entry name" value="HTHASNC"/>
</dbReference>
<dbReference type="InterPro" id="IPR019887">
    <property type="entry name" value="Tscrpt_reg_AsnC/Lrp_C"/>
</dbReference>
<dbReference type="InterPro" id="IPR036388">
    <property type="entry name" value="WH-like_DNA-bd_sf"/>
</dbReference>
<comment type="caution">
    <text evidence="5">The sequence shown here is derived from an EMBL/GenBank/DDBJ whole genome shotgun (WGS) entry which is preliminary data.</text>
</comment>
<dbReference type="InterPro" id="IPR000485">
    <property type="entry name" value="AsnC-type_HTH_dom"/>
</dbReference>
<evidence type="ECO:0000256" key="3">
    <source>
        <dbReference type="ARBA" id="ARBA00023163"/>
    </source>
</evidence>
<dbReference type="PANTHER" id="PTHR30154:SF34">
    <property type="entry name" value="TRANSCRIPTIONAL REGULATOR AZLB"/>
    <property type="match status" value="1"/>
</dbReference>
<accession>A0A397R0N4</accession>
<dbReference type="InterPro" id="IPR011008">
    <property type="entry name" value="Dimeric_a/b-barrel"/>
</dbReference>
<evidence type="ECO:0000256" key="1">
    <source>
        <dbReference type="ARBA" id="ARBA00023015"/>
    </source>
</evidence>
<dbReference type="PROSITE" id="PS50956">
    <property type="entry name" value="HTH_ASNC_2"/>
    <property type="match status" value="1"/>
</dbReference>
<dbReference type="InterPro" id="IPR019888">
    <property type="entry name" value="Tscrpt_reg_AsnC-like"/>
</dbReference>
<dbReference type="InterPro" id="IPR036390">
    <property type="entry name" value="WH_DNA-bd_sf"/>
</dbReference>
<dbReference type="InParanoid" id="A0A397R0N4"/>
<keyword evidence="3" id="KW-0804">Transcription</keyword>
<dbReference type="FunCoup" id="A0A397R0N4">
    <property type="interactions" value="42"/>
</dbReference>
<evidence type="ECO:0000259" key="4">
    <source>
        <dbReference type="PROSITE" id="PS50956"/>
    </source>
</evidence>
<dbReference type="GO" id="GO:0043565">
    <property type="term" value="F:sequence-specific DNA binding"/>
    <property type="evidence" value="ECO:0007669"/>
    <property type="project" value="InterPro"/>
</dbReference>
<dbReference type="Pfam" id="PF13412">
    <property type="entry name" value="HTH_24"/>
    <property type="match status" value="1"/>
</dbReference>
<feature type="domain" description="HTH asnC-type" evidence="4">
    <location>
        <begin position="6"/>
        <end position="67"/>
    </location>
</feature>
<name>A0A397R0N4_9MOLU</name>
<dbReference type="SUPFAM" id="SSF46785">
    <property type="entry name" value="Winged helix' DNA-binding domain"/>
    <property type="match status" value="1"/>
</dbReference>
<reference evidence="5 6" key="1">
    <citation type="submission" date="2018-08" db="EMBL/GenBank/DDBJ databases">
        <title>Genomic Encyclopedia of Archaeal and Bacterial Type Strains, Phase II (KMG-II): from individual species to whole genera.</title>
        <authorList>
            <person name="Goeker M."/>
        </authorList>
    </citation>
    <scope>NUCLEOTIDE SEQUENCE [LARGE SCALE GENOMIC DNA]</scope>
    <source>
        <strain evidence="5 6">ATCC 27112</strain>
    </source>
</reference>
<dbReference type="Gene3D" id="1.10.10.10">
    <property type="entry name" value="Winged helix-like DNA-binding domain superfamily/Winged helix DNA-binding domain"/>
    <property type="match status" value="1"/>
</dbReference>
<dbReference type="Gene3D" id="3.30.70.920">
    <property type="match status" value="1"/>
</dbReference>
<dbReference type="OrthoDB" id="34294at2"/>
<dbReference type="SUPFAM" id="SSF54909">
    <property type="entry name" value="Dimeric alpha+beta barrel"/>
    <property type="match status" value="1"/>
</dbReference>
<dbReference type="Pfam" id="PF01037">
    <property type="entry name" value="AsnC_trans_reg"/>
    <property type="match status" value="1"/>
</dbReference>
<dbReference type="AlphaFoldDB" id="A0A397R0N4"/>
<sequence length="156" mass="18005">MSQCILDEYDKKIIKYLQEDSSISNIDLSKKIGLAPSSCLLRVKNLKEQRILKQFTAVVDEKMLGYEITCFAKISMHPLNRETSNQFIEEARKIPEIVECYTITGDSAFMLKIVAKNFQYYRDFIFDKLLSVPYVSNIETSIVVATEKKTNFIPLD</sequence>
<keyword evidence="6" id="KW-1185">Reference proteome</keyword>
<dbReference type="Proteomes" id="UP000266506">
    <property type="component" value="Unassembled WGS sequence"/>
</dbReference>
<dbReference type="GO" id="GO:0005829">
    <property type="term" value="C:cytosol"/>
    <property type="evidence" value="ECO:0007669"/>
    <property type="project" value="TreeGrafter"/>
</dbReference>
<dbReference type="GO" id="GO:0043200">
    <property type="term" value="P:response to amino acid"/>
    <property type="evidence" value="ECO:0007669"/>
    <property type="project" value="TreeGrafter"/>
</dbReference>
<keyword evidence="2" id="KW-0238">DNA-binding</keyword>
<dbReference type="EMBL" id="QXEV01000026">
    <property type="protein sequence ID" value="RIA64987.1"/>
    <property type="molecule type" value="Genomic_DNA"/>
</dbReference>
<organism evidence="5 6">
    <name type="scientific">Anaeroplasma bactoclasticum</name>
    <dbReference type="NCBI Taxonomy" id="2088"/>
    <lineage>
        <taxon>Bacteria</taxon>
        <taxon>Bacillati</taxon>
        <taxon>Mycoplasmatota</taxon>
        <taxon>Mollicutes</taxon>
        <taxon>Anaeroplasmatales</taxon>
        <taxon>Anaeroplasmataceae</taxon>
        <taxon>Anaeroplasma</taxon>
    </lineage>
</organism>
<evidence type="ECO:0000256" key="2">
    <source>
        <dbReference type="ARBA" id="ARBA00023125"/>
    </source>
</evidence>